<proteinExistence type="predicted"/>
<reference evidence="2 3" key="1">
    <citation type="submission" date="2019-11" db="EMBL/GenBank/DDBJ databases">
        <title>Genome sequences of 17 halophilic strains isolated from different environments.</title>
        <authorList>
            <person name="Furrow R.E."/>
        </authorList>
    </citation>
    <scope>NUCLEOTIDE SEQUENCE [LARGE SCALE GENOMIC DNA]</scope>
    <source>
        <strain evidence="2 3">22511_23_Filter</strain>
    </source>
</reference>
<sequence>MEKKTLAQILIFIIAGLLFIFSMDLPVLGFKKLEYIKESSTYRIISYNWYGKEINDQLFKGAPSEMLDIFQKQDRLQKLQGSIIVFALLTLAAWIFKEKKVYVYGSALTFFILIFIDVTLVHMYN</sequence>
<feature type="transmembrane region" description="Helical" evidence="1">
    <location>
        <begin position="79"/>
        <end position="96"/>
    </location>
</feature>
<keyword evidence="1" id="KW-1133">Transmembrane helix</keyword>
<dbReference type="EMBL" id="WMET01000001">
    <property type="protein sequence ID" value="MYL18780.1"/>
    <property type="molecule type" value="Genomic_DNA"/>
</dbReference>
<evidence type="ECO:0008006" key="4">
    <source>
        <dbReference type="Google" id="ProtNLM"/>
    </source>
</evidence>
<evidence type="ECO:0000313" key="3">
    <source>
        <dbReference type="Proteomes" id="UP000460949"/>
    </source>
</evidence>
<feature type="transmembrane region" description="Helical" evidence="1">
    <location>
        <begin position="102"/>
        <end position="124"/>
    </location>
</feature>
<evidence type="ECO:0000313" key="2">
    <source>
        <dbReference type="EMBL" id="MYL18780.1"/>
    </source>
</evidence>
<keyword evidence="1" id="KW-0812">Transmembrane</keyword>
<evidence type="ECO:0000256" key="1">
    <source>
        <dbReference type="SAM" id="Phobius"/>
    </source>
</evidence>
<keyword evidence="1" id="KW-0472">Membrane</keyword>
<accession>A0A845DMQ6</accession>
<protein>
    <recommendedName>
        <fullName evidence="4">DUF4306 domain-containing protein</fullName>
    </recommendedName>
</protein>
<dbReference type="Proteomes" id="UP000460949">
    <property type="component" value="Unassembled WGS sequence"/>
</dbReference>
<name>A0A845DMQ6_9BACI</name>
<gene>
    <name evidence="2" type="ORF">GLW04_02695</name>
</gene>
<dbReference type="AlphaFoldDB" id="A0A845DMQ6"/>
<organism evidence="2 3">
    <name type="scientific">Halobacillus litoralis</name>
    <dbReference type="NCBI Taxonomy" id="45668"/>
    <lineage>
        <taxon>Bacteria</taxon>
        <taxon>Bacillati</taxon>
        <taxon>Bacillota</taxon>
        <taxon>Bacilli</taxon>
        <taxon>Bacillales</taxon>
        <taxon>Bacillaceae</taxon>
        <taxon>Halobacillus</taxon>
    </lineage>
</organism>
<comment type="caution">
    <text evidence="2">The sequence shown here is derived from an EMBL/GenBank/DDBJ whole genome shotgun (WGS) entry which is preliminary data.</text>
</comment>
<dbReference type="RefSeq" id="WP_160835226.1">
    <property type="nucleotide sequence ID" value="NZ_WMET01000001.1"/>
</dbReference>
<feature type="transmembrane region" description="Helical" evidence="1">
    <location>
        <begin position="6"/>
        <end position="30"/>
    </location>
</feature>
<dbReference type="OrthoDB" id="2973040at2"/>